<evidence type="ECO:0000313" key="3">
    <source>
        <dbReference type="Proteomes" id="UP001500298"/>
    </source>
</evidence>
<protein>
    <submittedName>
        <fullName evidence="2">Uracil-DNA glycosylase</fullName>
    </submittedName>
</protein>
<dbReference type="CDD" id="cd10035">
    <property type="entry name" value="UDG_like"/>
    <property type="match status" value="1"/>
</dbReference>
<evidence type="ECO:0000259" key="1">
    <source>
        <dbReference type="Pfam" id="PF03167"/>
    </source>
</evidence>
<dbReference type="InterPro" id="IPR036895">
    <property type="entry name" value="Uracil-DNA_glycosylase-like_sf"/>
</dbReference>
<name>A0ABP9DLP6_9BACT</name>
<dbReference type="RefSeq" id="WP_345374563.1">
    <property type="nucleotide sequence ID" value="NZ_BAABJX010000059.1"/>
</dbReference>
<dbReference type="Gene3D" id="3.40.470.10">
    <property type="entry name" value="Uracil-DNA glycosylase-like domain"/>
    <property type="match status" value="1"/>
</dbReference>
<proteinExistence type="predicted"/>
<dbReference type="Proteomes" id="UP001500298">
    <property type="component" value="Unassembled WGS sequence"/>
</dbReference>
<dbReference type="InterPro" id="IPR005122">
    <property type="entry name" value="Uracil-DNA_glycosylase-like"/>
</dbReference>
<comment type="caution">
    <text evidence="2">The sequence shown here is derived from an EMBL/GenBank/DDBJ whole genome shotgun (WGS) entry which is preliminary data.</text>
</comment>
<keyword evidence="3" id="KW-1185">Reference proteome</keyword>
<organism evidence="2 3">
    <name type="scientific">Algivirga pacifica</name>
    <dbReference type="NCBI Taxonomy" id="1162670"/>
    <lineage>
        <taxon>Bacteria</taxon>
        <taxon>Pseudomonadati</taxon>
        <taxon>Bacteroidota</taxon>
        <taxon>Cytophagia</taxon>
        <taxon>Cytophagales</taxon>
        <taxon>Flammeovirgaceae</taxon>
        <taxon>Algivirga</taxon>
    </lineage>
</organism>
<feature type="domain" description="Uracil-DNA glycosylase-like" evidence="1">
    <location>
        <begin position="47"/>
        <end position="189"/>
    </location>
</feature>
<dbReference type="Pfam" id="PF03167">
    <property type="entry name" value="UDG"/>
    <property type="match status" value="1"/>
</dbReference>
<evidence type="ECO:0000313" key="2">
    <source>
        <dbReference type="EMBL" id="GAA4848888.1"/>
    </source>
</evidence>
<dbReference type="SUPFAM" id="SSF52141">
    <property type="entry name" value="Uracil-DNA glycosylase-like"/>
    <property type="match status" value="1"/>
</dbReference>
<dbReference type="EMBL" id="BAABJX010000059">
    <property type="protein sequence ID" value="GAA4848888.1"/>
    <property type="molecule type" value="Genomic_DNA"/>
</dbReference>
<gene>
    <name evidence="2" type="ORF">GCM10023331_37070</name>
</gene>
<sequence>MDSIKTFIDELSQQVVSEEATNLYAGNSKESKIRRANLEKYLTHMYTLQPEVLLLGEAPGYKGCKLTGIPFTSEEIVATNPFFQSQEYDFVNAKDALEKEKSANIVWKELDKYNQKPLIWNIFQFHPHTKDNLLTNRAPKKAELELGKTYLVKLLEIFKVKKILAIGRQAESQLKDLPYESIYVRHPSYGGKPYFVKGLAEEMI</sequence>
<reference evidence="3" key="1">
    <citation type="journal article" date="2019" name="Int. J. Syst. Evol. Microbiol.">
        <title>The Global Catalogue of Microorganisms (GCM) 10K type strain sequencing project: providing services to taxonomists for standard genome sequencing and annotation.</title>
        <authorList>
            <consortium name="The Broad Institute Genomics Platform"/>
            <consortium name="The Broad Institute Genome Sequencing Center for Infectious Disease"/>
            <person name="Wu L."/>
            <person name="Ma J."/>
        </authorList>
    </citation>
    <scope>NUCLEOTIDE SEQUENCE [LARGE SCALE GENOMIC DNA]</scope>
    <source>
        <strain evidence="3">JCM 18326</strain>
    </source>
</reference>
<accession>A0ABP9DLP6</accession>